<protein>
    <submittedName>
        <fullName evidence="1">N-formylglutamate deformylase</fullName>
    </submittedName>
</protein>
<dbReference type="NCBIfam" id="TIGR02017">
    <property type="entry name" value="hutG_amidohyd"/>
    <property type="match status" value="1"/>
</dbReference>
<dbReference type="RefSeq" id="WP_117179625.1">
    <property type="nucleotide sequence ID" value="NZ_QFZK01000016.1"/>
</dbReference>
<comment type="caution">
    <text evidence="1">The sequence shown here is derived from an EMBL/GenBank/DDBJ whole genome shotgun (WGS) entry which is preliminary data.</text>
</comment>
<keyword evidence="2" id="KW-1185">Reference proteome</keyword>
<dbReference type="Proteomes" id="UP000260665">
    <property type="component" value="Unassembled WGS sequence"/>
</dbReference>
<name>A0A3E1R8U8_9BURK</name>
<sequence>MSQVSNVIEHDVFTLYRGSTPLLVSMPHVGTLIPAYLQARYTPRALQLEDTDWHLEAVYDFVRDSGASLIVPRYSRYVIDLNRPSENTPMYAGANNTELCPTCFFTGEPLYREGQAPDEAEIAKRVATYWNPYHATLAAELQRLHQAHGHAVLFDAHSIHSELPWLFEGRLPDLNLGTVNGSSAAPALRDALAQVLASQTAYTQVVDGRFKGGHITRHFGRPAEGLHAVQLEMCWKCYMAEQPPYVLDEARAERVRPLLKKLLHSLMEWTPQ</sequence>
<evidence type="ECO:0000313" key="2">
    <source>
        <dbReference type="Proteomes" id="UP000260665"/>
    </source>
</evidence>
<reference evidence="1 2" key="1">
    <citation type="submission" date="2018-05" db="EMBL/GenBank/DDBJ databases">
        <title>Rhodoferax soyangensis sp.nov., isolated from an oligotrophic freshwater lake.</title>
        <authorList>
            <person name="Park M."/>
        </authorList>
    </citation>
    <scope>NUCLEOTIDE SEQUENCE [LARGE SCALE GENOMIC DNA]</scope>
    <source>
        <strain evidence="1 2">IMCC26218</strain>
    </source>
</reference>
<dbReference type="InterPro" id="IPR010247">
    <property type="entry name" value="HutG_amidohyd"/>
</dbReference>
<dbReference type="OrthoDB" id="8716700at2"/>
<dbReference type="SUPFAM" id="SSF53187">
    <property type="entry name" value="Zn-dependent exopeptidases"/>
    <property type="match status" value="1"/>
</dbReference>
<dbReference type="Pfam" id="PF05013">
    <property type="entry name" value="FGase"/>
    <property type="match status" value="1"/>
</dbReference>
<dbReference type="EMBL" id="QFZK01000016">
    <property type="protein sequence ID" value="RFO95472.1"/>
    <property type="molecule type" value="Genomic_DNA"/>
</dbReference>
<accession>A0A3E1R8U8</accession>
<dbReference type="InterPro" id="IPR007709">
    <property type="entry name" value="N-FG_amidohydro"/>
</dbReference>
<organism evidence="1 2">
    <name type="scientific">Rhodoferax lacus</name>
    <dbReference type="NCBI Taxonomy" id="2184758"/>
    <lineage>
        <taxon>Bacteria</taxon>
        <taxon>Pseudomonadati</taxon>
        <taxon>Pseudomonadota</taxon>
        <taxon>Betaproteobacteria</taxon>
        <taxon>Burkholderiales</taxon>
        <taxon>Comamonadaceae</taxon>
        <taxon>Rhodoferax</taxon>
    </lineage>
</organism>
<dbReference type="Gene3D" id="3.40.630.40">
    <property type="entry name" value="Zn-dependent exopeptidases"/>
    <property type="match status" value="1"/>
</dbReference>
<gene>
    <name evidence="1" type="primary">hutG</name>
    <name evidence="1" type="ORF">DIC66_18455</name>
</gene>
<evidence type="ECO:0000313" key="1">
    <source>
        <dbReference type="EMBL" id="RFO95472.1"/>
    </source>
</evidence>
<proteinExistence type="predicted"/>
<dbReference type="AlphaFoldDB" id="A0A3E1R8U8"/>